<reference evidence="8 9" key="1">
    <citation type="submission" date="2022-01" db="EMBL/GenBank/DDBJ databases">
        <title>Whole genome-based taxonomy of the Shewanellaceae.</title>
        <authorList>
            <person name="Martin-Rodriguez A.J."/>
        </authorList>
    </citation>
    <scope>NUCLEOTIDE SEQUENCE [LARGE SCALE GENOMIC DNA]</scope>
    <source>
        <strain evidence="8 9">DSM 21332</strain>
    </source>
</reference>
<dbReference type="SUPFAM" id="SSF53474">
    <property type="entry name" value="alpha/beta-Hydrolases"/>
    <property type="match status" value="1"/>
</dbReference>
<protein>
    <recommendedName>
        <fullName evidence="3">Proline iminopeptidase</fullName>
        <ecNumber evidence="2">3.4.11.5</ecNumber>
    </recommendedName>
    <alternativeName>
        <fullName evidence="6">Prolyl aminopeptidase</fullName>
    </alternativeName>
</protein>
<evidence type="ECO:0000256" key="5">
    <source>
        <dbReference type="ARBA" id="ARBA00022801"/>
    </source>
</evidence>
<dbReference type="Pfam" id="PF08386">
    <property type="entry name" value="Abhydrolase_4"/>
    <property type="match status" value="1"/>
</dbReference>
<dbReference type="EC" id="3.4.11.5" evidence="2"/>
<dbReference type="RefSeq" id="WP_249251028.1">
    <property type="nucleotide sequence ID" value="NZ_JAKIKT010000016.1"/>
</dbReference>
<accession>A0ABT0NED3</accession>
<comment type="caution">
    <text evidence="8">The sequence shown here is derived from an EMBL/GenBank/DDBJ whole genome shotgun (WGS) entry which is preliminary data.</text>
</comment>
<dbReference type="EMBL" id="JAKIKT010000016">
    <property type="protein sequence ID" value="MCL2916495.1"/>
    <property type="molecule type" value="Genomic_DNA"/>
</dbReference>
<comment type="catalytic activity">
    <reaction evidence="1">
        <text>Release of N-terminal proline from a peptide.</text>
        <dbReference type="EC" id="3.4.11.5"/>
    </reaction>
</comment>
<evidence type="ECO:0000256" key="4">
    <source>
        <dbReference type="ARBA" id="ARBA00022490"/>
    </source>
</evidence>
<dbReference type="Proteomes" id="UP001202831">
    <property type="component" value="Unassembled WGS sequence"/>
</dbReference>
<evidence type="ECO:0000313" key="9">
    <source>
        <dbReference type="Proteomes" id="UP001202831"/>
    </source>
</evidence>
<evidence type="ECO:0000256" key="2">
    <source>
        <dbReference type="ARBA" id="ARBA00012568"/>
    </source>
</evidence>
<proteinExistence type="predicted"/>
<evidence type="ECO:0000256" key="1">
    <source>
        <dbReference type="ARBA" id="ARBA00001585"/>
    </source>
</evidence>
<keyword evidence="4" id="KW-0963">Cytoplasm</keyword>
<dbReference type="Gene3D" id="3.40.50.1820">
    <property type="entry name" value="alpha/beta hydrolase"/>
    <property type="match status" value="1"/>
</dbReference>
<dbReference type="InterPro" id="IPR002410">
    <property type="entry name" value="Peptidase_S33"/>
</dbReference>
<organism evidence="8 9">
    <name type="scientific">Shewanella corallii</name>
    <dbReference type="NCBI Taxonomy" id="560080"/>
    <lineage>
        <taxon>Bacteria</taxon>
        <taxon>Pseudomonadati</taxon>
        <taxon>Pseudomonadota</taxon>
        <taxon>Gammaproteobacteria</taxon>
        <taxon>Alteromonadales</taxon>
        <taxon>Shewanellaceae</taxon>
        <taxon>Shewanella</taxon>
    </lineage>
</organism>
<dbReference type="PANTHER" id="PTHR43722">
    <property type="entry name" value="PROLINE IMINOPEPTIDASE"/>
    <property type="match status" value="1"/>
</dbReference>
<dbReference type="InterPro" id="IPR013595">
    <property type="entry name" value="Pept_S33_TAP-like_C"/>
</dbReference>
<dbReference type="GO" id="GO:0016787">
    <property type="term" value="F:hydrolase activity"/>
    <property type="evidence" value="ECO:0007669"/>
    <property type="project" value="UniProtKB-KW"/>
</dbReference>
<gene>
    <name evidence="8" type="ORF">L2725_22415</name>
</gene>
<evidence type="ECO:0000313" key="8">
    <source>
        <dbReference type="EMBL" id="MCL2916495.1"/>
    </source>
</evidence>
<evidence type="ECO:0000259" key="7">
    <source>
        <dbReference type="Pfam" id="PF08386"/>
    </source>
</evidence>
<feature type="domain" description="Peptidase S33 tripeptidyl aminopeptidase-like C-terminal" evidence="7">
    <location>
        <begin position="388"/>
        <end position="483"/>
    </location>
</feature>
<evidence type="ECO:0000256" key="3">
    <source>
        <dbReference type="ARBA" id="ARBA00021843"/>
    </source>
</evidence>
<keyword evidence="9" id="KW-1185">Reference proteome</keyword>
<dbReference type="PANTHER" id="PTHR43722:SF1">
    <property type="entry name" value="PROLINE IMINOPEPTIDASE"/>
    <property type="match status" value="1"/>
</dbReference>
<sequence>MRYPQSRENKGLRSQLALPARALRQVFQAGALMLATMAAAQATDIFANTDSCYVDGIDEKVRCGSVTVPENPNKPDGRKIDIQYVILPAIKNAEPGKALLGIAGGPGQSAIESAGYFDKLLTKTRQFRDILLIDQRGTGSSNILACDNMSPVDALAINDEAQDMVALTKECMDAQNADITQYGSLNAVTDFEAVRKAIGYEQLDVYGISYGTRMAQLYMRQYPETTATVTLDGVVPMQQNLIYIGDAIARATEIMLSDCEQNQACNQAFPELRAELETVSDRLAREPLQTQVNDPVAGEMTDLTLTRSKFLSAIRMALYAPNTRSLLPYAISQAAKGNYQPILGLYALTTDGAGIAMGMHASVVCGEDIPFVDEKAAEVANRTFVGGEMLRALSEICTIWQVPPVNADFHQPVTSNIPTLLLSGEMDPATPPSWGELAKVQLTNAEHIVSPYAGHGTAAQTCAHGLIATLVKDGSLENLDTECMERDTSRSFYLNANTVEPLANASNEE</sequence>
<evidence type="ECO:0000256" key="6">
    <source>
        <dbReference type="ARBA" id="ARBA00029605"/>
    </source>
</evidence>
<keyword evidence="5 8" id="KW-0378">Hydrolase</keyword>
<dbReference type="InterPro" id="IPR005944">
    <property type="entry name" value="Pro_iminopeptidase"/>
</dbReference>
<dbReference type="InterPro" id="IPR029058">
    <property type="entry name" value="AB_hydrolase_fold"/>
</dbReference>
<dbReference type="PRINTS" id="PR00793">
    <property type="entry name" value="PROAMNOPTASE"/>
</dbReference>
<name>A0ABT0NED3_9GAMM</name>